<feature type="compositionally biased region" description="Polar residues" evidence="5">
    <location>
        <begin position="484"/>
        <end position="497"/>
    </location>
</feature>
<organism evidence="8 9">
    <name type="scientific">Asparagus officinalis</name>
    <name type="common">Garden asparagus</name>
    <dbReference type="NCBI Taxonomy" id="4686"/>
    <lineage>
        <taxon>Eukaryota</taxon>
        <taxon>Viridiplantae</taxon>
        <taxon>Streptophyta</taxon>
        <taxon>Embryophyta</taxon>
        <taxon>Tracheophyta</taxon>
        <taxon>Spermatophyta</taxon>
        <taxon>Magnoliopsida</taxon>
        <taxon>Liliopsida</taxon>
        <taxon>Asparagales</taxon>
        <taxon>Asparagaceae</taxon>
        <taxon>Asparagoideae</taxon>
        <taxon>Asparagus</taxon>
    </lineage>
</organism>
<feature type="compositionally biased region" description="Low complexity" evidence="5">
    <location>
        <begin position="638"/>
        <end position="653"/>
    </location>
</feature>
<dbReference type="InterPro" id="IPR003035">
    <property type="entry name" value="RWP-RK_dom"/>
</dbReference>
<feature type="compositionally biased region" description="Polar residues" evidence="5">
    <location>
        <begin position="444"/>
        <end position="462"/>
    </location>
</feature>
<dbReference type="PANTHER" id="PTHR32002">
    <property type="entry name" value="PROTEIN NLP8"/>
    <property type="match status" value="1"/>
</dbReference>
<feature type="compositionally biased region" description="Basic and acidic residues" evidence="5">
    <location>
        <begin position="628"/>
        <end position="637"/>
    </location>
</feature>
<dbReference type="Pfam" id="PF02042">
    <property type="entry name" value="RWP-RK"/>
    <property type="match status" value="1"/>
</dbReference>
<evidence type="ECO:0000313" key="9">
    <source>
        <dbReference type="Proteomes" id="UP000243459"/>
    </source>
</evidence>
<keyword evidence="4" id="KW-0539">Nucleus</keyword>
<dbReference type="InterPro" id="IPR000270">
    <property type="entry name" value="PB1_dom"/>
</dbReference>
<dbReference type="SMART" id="SM00666">
    <property type="entry name" value="PB1"/>
    <property type="match status" value="1"/>
</dbReference>
<dbReference type="GO" id="GO:0003677">
    <property type="term" value="F:DNA binding"/>
    <property type="evidence" value="ECO:0007669"/>
    <property type="project" value="UniProtKB-KW"/>
</dbReference>
<evidence type="ECO:0000256" key="3">
    <source>
        <dbReference type="ARBA" id="ARBA00023163"/>
    </source>
</evidence>
<dbReference type="GO" id="GO:0003700">
    <property type="term" value="F:DNA-binding transcription factor activity"/>
    <property type="evidence" value="ECO:0007669"/>
    <property type="project" value="InterPro"/>
</dbReference>
<feature type="region of interest" description="Disordered" evidence="5">
    <location>
        <begin position="772"/>
        <end position="813"/>
    </location>
</feature>
<dbReference type="PANTHER" id="PTHR32002:SF41">
    <property type="entry name" value="PROTEIN NLP8"/>
    <property type="match status" value="1"/>
</dbReference>
<dbReference type="InterPro" id="IPR055081">
    <property type="entry name" value="NLP1-9_GAF"/>
</dbReference>
<dbReference type="InterPro" id="IPR053793">
    <property type="entry name" value="PB1-like"/>
</dbReference>
<feature type="region of interest" description="Disordered" evidence="5">
    <location>
        <begin position="441"/>
        <end position="462"/>
    </location>
</feature>
<feature type="domain" description="RWP-RK" evidence="6">
    <location>
        <begin position="491"/>
        <end position="577"/>
    </location>
</feature>
<sequence length="813" mass="90378">MDGFNPMDCGDDPFNLSALLSLDNYPELCSPLDYAAPPYSYSAFQQISSNWASSDIDTLASASANASDESMISIIPKYMPNNSLAERLLRALSLFKESSGGGILAQVWMPMKHSNGYILSTSEQPFLLDQILAGYREVSRAFTFSVEEAPSSFPGLPGRVFISGLPEWTSNVVYYNNLEYLRGEYALVHKVRGSLALPIFYPKERSCCAVLELVTTKEKTDFDMEMDSVCNALQAVELRSIKGQIYQQPPTKKQKSAFNEILDVLRACCHAHMLPLALTWIPFDSTKEVVCELNSSLSKKNLLYVEESACYVNDTRMKGFVHACVEHCLEKEQGIAGKALLSNHPFFSPDVKSYNIREYPLAHHARKYGLNAAVAIRLRSTLTGDDDYILEFFLPLNCRGSSEQQELLNNLSSTMQRICRSLRTVSDAEVVISDSLKRDIHKQAGNNSSSPEISIKNSQQMDSDNEVFTDFAIEDPNKKLSEQGDANSEQFKSGSSRQPEKKRSTTEKNISLSILQKYFSGSLKDAAKSIGVCPTTLKRICRQHGISRWPSRKINKVNRSLKKIQTVIDSVQGVEGALKYDPTSRCLVASVSTEKSNTTSLEKFKTFEQVTAKSSNLMGIDDINTKTDTDTIKEHSHPTYSSMTDSSSGSASSIPTFQKNSNDKVLAYDIDNGSAITVKATYREDTVRFKFIPIMGCLQLLEEIGKRYKLSIGTFQLKYMDDEEEWVMLSSDADLLECVEVLESIGSRNLKLLVRDVQCRVIYLGLRPEPEPVSGPDPAKLELGPGTGKARILKLNRAPDPSSSRLVEDGRAG</sequence>
<keyword evidence="1" id="KW-0805">Transcription regulation</keyword>
<evidence type="ECO:0000256" key="1">
    <source>
        <dbReference type="ARBA" id="ARBA00023015"/>
    </source>
</evidence>
<dbReference type="SUPFAM" id="SSF54277">
    <property type="entry name" value="CAD &amp; PB1 domains"/>
    <property type="match status" value="1"/>
</dbReference>
<feature type="domain" description="PB1" evidence="7">
    <location>
        <begin position="675"/>
        <end position="757"/>
    </location>
</feature>
<keyword evidence="2" id="KW-0238">DNA-binding</keyword>
<gene>
    <name evidence="8" type="ORF">A4U43_C02F5650</name>
</gene>
<evidence type="ECO:0000256" key="2">
    <source>
        <dbReference type="ARBA" id="ARBA00023125"/>
    </source>
</evidence>
<dbReference type="EMBL" id="CM007382">
    <property type="protein sequence ID" value="ONK77353.1"/>
    <property type="molecule type" value="Genomic_DNA"/>
</dbReference>
<evidence type="ECO:0008006" key="10">
    <source>
        <dbReference type="Google" id="ProtNLM"/>
    </source>
</evidence>
<dbReference type="PROSITE" id="PS51519">
    <property type="entry name" value="RWP_RK"/>
    <property type="match status" value="1"/>
</dbReference>
<evidence type="ECO:0000256" key="5">
    <source>
        <dbReference type="SAM" id="MobiDB-lite"/>
    </source>
</evidence>
<keyword evidence="3" id="KW-0804">Transcription</keyword>
<dbReference type="Proteomes" id="UP000243459">
    <property type="component" value="Chromosome 2"/>
</dbReference>
<protein>
    <recommendedName>
        <fullName evidence="10">RWP-RK domain-containing protein</fullName>
    </recommendedName>
</protein>
<dbReference type="PROSITE" id="PS51745">
    <property type="entry name" value="PB1"/>
    <property type="match status" value="1"/>
</dbReference>
<feature type="region of interest" description="Disordered" evidence="5">
    <location>
        <begin position="628"/>
        <end position="654"/>
    </location>
</feature>
<dbReference type="Gramene" id="ONK77353">
    <property type="protein sequence ID" value="ONK77353"/>
    <property type="gene ID" value="A4U43_C02F5650"/>
</dbReference>
<reference evidence="9" key="1">
    <citation type="journal article" date="2017" name="Nat. Commun.">
        <title>The asparagus genome sheds light on the origin and evolution of a young Y chromosome.</title>
        <authorList>
            <person name="Harkess A."/>
            <person name="Zhou J."/>
            <person name="Xu C."/>
            <person name="Bowers J.E."/>
            <person name="Van der Hulst R."/>
            <person name="Ayyampalayam S."/>
            <person name="Mercati F."/>
            <person name="Riccardi P."/>
            <person name="McKain M.R."/>
            <person name="Kakrana A."/>
            <person name="Tang H."/>
            <person name="Ray J."/>
            <person name="Groenendijk J."/>
            <person name="Arikit S."/>
            <person name="Mathioni S.M."/>
            <person name="Nakano M."/>
            <person name="Shan H."/>
            <person name="Telgmann-Rauber A."/>
            <person name="Kanno A."/>
            <person name="Yue Z."/>
            <person name="Chen H."/>
            <person name="Li W."/>
            <person name="Chen Y."/>
            <person name="Xu X."/>
            <person name="Zhang Y."/>
            <person name="Luo S."/>
            <person name="Chen H."/>
            <person name="Gao J."/>
            <person name="Mao Z."/>
            <person name="Pires J.C."/>
            <person name="Luo M."/>
            <person name="Kudrna D."/>
            <person name="Wing R.A."/>
            <person name="Meyers B.C."/>
            <person name="Yi K."/>
            <person name="Kong H."/>
            <person name="Lavrijsen P."/>
            <person name="Sunseri F."/>
            <person name="Falavigna A."/>
            <person name="Ye Y."/>
            <person name="Leebens-Mack J.H."/>
            <person name="Chen G."/>
        </authorList>
    </citation>
    <scope>NUCLEOTIDE SEQUENCE [LARGE SCALE GENOMIC DNA]</scope>
    <source>
        <strain evidence="9">cv. DH0086</strain>
    </source>
</reference>
<dbReference type="InterPro" id="IPR034891">
    <property type="entry name" value="PB1_NLP"/>
</dbReference>
<dbReference type="Pfam" id="PF22922">
    <property type="entry name" value="GAF_NLP"/>
    <property type="match status" value="1"/>
</dbReference>
<evidence type="ECO:0000256" key="4">
    <source>
        <dbReference type="ARBA" id="ARBA00023242"/>
    </source>
</evidence>
<name>A0A5P1FI09_ASPOF</name>
<accession>A0A5P1FI09</accession>
<evidence type="ECO:0000259" key="6">
    <source>
        <dbReference type="PROSITE" id="PS51519"/>
    </source>
</evidence>
<keyword evidence="9" id="KW-1185">Reference proteome</keyword>
<dbReference type="Gene3D" id="3.10.20.90">
    <property type="entry name" value="Phosphatidylinositol 3-kinase Catalytic Subunit, Chain A, domain 1"/>
    <property type="match status" value="1"/>
</dbReference>
<dbReference type="Pfam" id="PF00564">
    <property type="entry name" value="PB1"/>
    <property type="match status" value="1"/>
</dbReference>
<dbReference type="AlphaFoldDB" id="A0A5P1FI09"/>
<evidence type="ECO:0000259" key="7">
    <source>
        <dbReference type="PROSITE" id="PS51745"/>
    </source>
</evidence>
<dbReference type="CDD" id="cd06407">
    <property type="entry name" value="PB1_NLP"/>
    <property type="match status" value="1"/>
</dbReference>
<proteinExistence type="predicted"/>
<evidence type="ECO:0000313" key="8">
    <source>
        <dbReference type="EMBL" id="ONK77353.1"/>
    </source>
</evidence>
<feature type="region of interest" description="Disordered" evidence="5">
    <location>
        <begin position="479"/>
        <end position="507"/>
    </location>
</feature>
<dbReference type="InterPro" id="IPR045012">
    <property type="entry name" value="NLP"/>
</dbReference>
<dbReference type="OMA" id="TIPRCQY"/>